<dbReference type="RefSeq" id="WP_268060758.1">
    <property type="nucleotide sequence ID" value="NZ_JAPQFJ010000005.1"/>
</dbReference>
<comment type="caution">
    <text evidence="2">The sequence shown here is derived from an EMBL/GenBank/DDBJ whole genome shotgun (WGS) entry which is preliminary data.</text>
</comment>
<reference evidence="2" key="1">
    <citation type="submission" date="2022-12" db="EMBL/GenBank/DDBJ databases">
        <title>Clostridium sp. nov., isolated from industrial wastewater.</title>
        <authorList>
            <person name="Jiayan W."/>
        </authorList>
    </citation>
    <scope>NUCLEOTIDE SEQUENCE</scope>
    <source>
        <strain evidence="2">ZC22-4</strain>
    </source>
</reference>
<dbReference type="Proteomes" id="UP001144612">
    <property type="component" value="Unassembled WGS sequence"/>
</dbReference>
<evidence type="ECO:0000256" key="1">
    <source>
        <dbReference type="SAM" id="SignalP"/>
    </source>
</evidence>
<feature type="chain" id="PRO_5047019398" evidence="1">
    <location>
        <begin position="24"/>
        <end position="143"/>
    </location>
</feature>
<dbReference type="EMBL" id="JAPQFJ010000005">
    <property type="protein sequence ID" value="MCY6958345.1"/>
    <property type="molecule type" value="Genomic_DNA"/>
</dbReference>
<evidence type="ECO:0000313" key="3">
    <source>
        <dbReference type="Proteomes" id="UP001144612"/>
    </source>
</evidence>
<keyword evidence="3" id="KW-1185">Reference proteome</keyword>
<protein>
    <submittedName>
        <fullName evidence="2">Uncharacterized protein</fullName>
    </submittedName>
</protein>
<keyword evidence="1" id="KW-0732">Signal</keyword>
<evidence type="ECO:0000313" key="2">
    <source>
        <dbReference type="EMBL" id="MCY6958345.1"/>
    </source>
</evidence>
<accession>A0ABT4D7R8</accession>
<gene>
    <name evidence="2" type="ORF">OW729_06985</name>
</gene>
<feature type="signal peptide" evidence="1">
    <location>
        <begin position="1"/>
        <end position="23"/>
    </location>
</feature>
<name>A0ABT4D7R8_9CLOT</name>
<proteinExistence type="predicted"/>
<sequence length="143" mass="16284">MIKKSVVVLSFLFIFLNPVYANAEDFKYVEIFDPKQNKVVKVVQLNSEIQNIVGNWVKNVHGIYGKTDPITDDGYVVKVPFDSAIEIKCEALTTTINEVYILFPETAPPFYIIFESANKASCYPFNGDIDILSKILDFKLTYK</sequence>
<organism evidence="2 3">
    <name type="scientific">Clostridium brassicae</name>
    <dbReference type="NCBI Taxonomy" id="2999072"/>
    <lineage>
        <taxon>Bacteria</taxon>
        <taxon>Bacillati</taxon>
        <taxon>Bacillota</taxon>
        <taxon>Clostridia</taxon>
        <taxon>Eubacteriales</taxon>
        <taxon>Clostridiaceae</taxon>
        <taxon>Clostridium</taxon>
    </lineage>
</organism>